<keyword evidence="2" id="KW-1185">Reference proteome</keyword>
<name>A0A7D6ZK25_9NOCA</name>
<dbReference type="RefSeq" id="WP_181580747.1">
    <property type="nucleotide sequence ID" value="NZ_CP059399.1"/>
</dbReference>
<reference evidence="1 2" key="1">
    <citation type="submission" date="2020-07" db="EMBL/GenBank/DDBJ databases">
        <authorList>
            <person name="Zhuang K."/>
            <person name="Ran Y."/>
        </authorList>
    </citation>
    <scope>NUCLEOTIDE SEQUENCE [LARGE SCALE GENOMIC DNA]</scope>
    <source>
        <strain evidence="1 2">WCH-YHL-001</strain>
    </source>
</reference>
<gene>
    <name evidence="1" type="ORF">H0264_30485</name>
</gene>
<dbReference type="AlphaFoldDB" id="A0A7D6ZK25"/>
<organism evidence="1 2">
    <name type="scientific">Nocardia huaxiensis</name>
    <dbReference type="NCBI Taxonomy" id="2755382"/>
    <lineage>
        <taxon>Bacteria</taxon>
        <taxon>Bacillati</taxon>
        <taxon>Actinomycetota</taxon>
        <taxon>Actinomycetes</taxon>
        <taxon>Mycobacteriales</taxon>
        <taxon>Nocardiaceae</taxon>
        <taxon>Nocardia</taxon>
    </lineage>
</organism>
<accession>A0A7D6ZK25</accession>
<proteinExistence type="predicted"/>
<dbReference type="EMBL" id="CP059399">
    <property type="protein sequence ID" value="QLY29543.1"/>
    <property type="molecule type" value="Genomic_DNA"/>
</dbReference>
<sequence length="201" mass="22149">MPDPRSASTMIEGRVLRSAPNLIRVVFRDAPGDPFATAFTNGRTGRHRLTFADGTTLWVDSTAPARTDLERADGTALATITCADTSTAVGATAGTLFHFVPAPRDPVTKHRYRLSVLDRMGEEFARLDVVRTPDGWSTTHCADPHAQSHLWWERTGPALPVPILGTRLLLRRPPDRDERQVLLGACVDLTLGLRPYVLEMK</sequence>
<dbReference type="Proteomes" id="UP000515512">
    <property type="component" value="Chromosome"/>
</dbReference>
<evidence type="ECO:0000313" key="1">
    <source>
        <dbReference type="EMBL" id="QLY29543.1"/>
    </source>
</evidence>
<dbReference type="KEGG" id="nhu:H0264_30485"/>
<protein>
    <submittedName>
        <fullName evidence="1">Uncharacterized protein</fullName>
    </submittedName>
</protein>
<evidence type="ECO:0000313" key="2">
    <source>
        <dbReference type="Proteomes" id="UP000515512"/>
    </source>
</evidence>